<dbReference type="Pfam" id="PF00132">
    <property type="entry name" value="Hexapep"/>
    <property type="match status" value="1"/>
</dbReference>
<dbReference type="InterPro" id="IPR001451">
    <property type="entry name" value="Hexapep"/>
</dbReference>
<evidence type="ECO:0000256" key="7">
    <source>
        <dbReference type="ARBA" id="ARBA00023315"/>
    </source>
</evidence>
<comment type="similarity">
    <text evidence="1">Belongs to the transferase hexapeptide repeat family.</text>
</comment>
<evidence type="ECO:0000256" key="5">
    <source>
        <dbReference type="ARBA" id="ARBA00022737"/>
    </source>
</evidence>
<dbReference type="GO" id="GO:0016020">
    <property type="term" value="C:membrane"/>
    <property type="evidence" value="ECO:0007669"/>
    <property type="project" value="GOC"/>
</dbReference>
<geneLocation type="plasmid" evidence="8">
    <name>p716811-VIM</name>
</geneLocation>
<dbReference type="AlphaFoldDB" id="A0A6B7PW94"/>
<keyword evidence="2" id="KW-0444">Lipid biosynthesis</keyword>
<protein>
    <submittedName>
        <fullName evidence="8">Maltose O-acetyltransferase</fullName>
        <ecNumber evidence="8">2.3.1.79</ecNumber>
    </submittedName>
</protein>
<dbReference type="InterPro" id="IPR051159">
    <property type="entry name" value="Hexapeptide_acetyltransf"/>
</dbReference>
<proteinExistence type="inferred from homology"/>
<dbReference type="InterPro" id="IPR018357">
    <property type="entry name" value="Hexapep_transf_CS"/>
</dbReference>
<keyword evidence="7 8" id="KW-0012">Acyltransferase</keyword>
<organism evidence="8">
    <name type="scientific">Pseudomonas putida</name>
    <name type="common">Arthrobacter siderocapsulatus</name>
    <dbReference type="NCBI Taxonomy" id="303"/>
    <lineage>
        <taxon>Bacteria</taxon>
        <taxon>Pseudomonadati</taxon>
        <taxon>Pseudomonadota</taxon>
        <taxon>Gammaproteobacteria</taxon>
        <taxon>Pseudomonadales</taxon>
        <taxon>Pseudomonadaceae</taxon>
        <taxon>Pseudomonas</taxon>
    </lineage>
</organism>
<reference evidence="8" key="1">
    <citation type="submission" date="2019-08" db="EMBL/GenBank/DDBJ databases">
        <authorList>
            <person name="Zhou D."/>
            <person name="Chen F."/>
        </authorList>
    </citation>
    <scope>NUCLEOTIDE SEQUENCE</scope>
    <source>
        <strain evidence="8">150716811</strain>
        <plasmid evidence="8">p716811-VIM</plasmid>
    </source>
</reference>
<dbReference type="PANTHER" id="PTHR23416">
    <property type="entry name" value="SIALIC ACID SYNTHASE-RELATED"/>
    <property type="match status" value="1"/>
</dbReference>
<keyword evidence="4 8" id="KW-0808">Transferase</keyword>
<dbReference type="EC" id="2.3.1.79" evidence="8"/>
<evidence type="ECO:0000256" key="4">
    <source>
        <dbReference type="ARBA" id="ARBA00022679"/>
    </source>
</evidence>
<dbReference type="EMBL" id="MN310372">
    <property type="protein sequence ID" value="QFX76629.1"/>
    <property type="molecule type" value="Genomic_DNA"/>
</dbReference>
<dbReference type="PANTHER" id="PTHR23416:SF23">
    <property type="entry name" value="ACETYLTRANSFERASE C18B11.09C-RELATED"/>
    <property type="match status" value="1"/>
</dbReference>
<keyword evidence="3" id="KW-0441">Lipid A biosynthesis</keyword>
<evidence type="ECO:0000256" key="1">
    <source>
        <dbReference type="ARBA" id="ARBA00007274"/>
    </source>
</evidence>
<evidence type="ECO:0000256" key="6">
    <source>
        <dbReference type="ARBA" id="ARBA00023098"/>
    </source>
</evidence>
<keyword evidence="5" id="KW-0677">Repeat</keyword>
<keyword evidence="6" id="KW-0443">Lipid metabolism</keyword>
<dbReference type="GO" id="GO:0009245">
    <property type="term" value="P:lipid A biosynthetic process"/>
    <property type="evidence" value="ECO:0007669"/>
    <property type="project" value="UniProtKB-KW"/>
</dbReference>
<dbReference type="GO" id="GO:0005829">
    <property type="term" value="C:cytosol"/>
    <property type="evidence" value="ECO:0007669"/>
    <property type="project" value="TreeGrafter"/>
</dbReference>
<dbReference type="GO" id="GO:0008925">
    <property type="term" value="F:maltose O-acetyltransferase activity"/>
    <property type="evidence" value="ECO:0007669"/>
    <property type="project" value="UniProtKB-EC"/>
</dbReference>
<sequence>MGIPADTLCSYIIFGPRILRVLLLIAKLKRSLTPRQYIRLLDTHDLGKKVSNRLMSKVGIRTEGKVVIRPPFYFERGNLELGEGAFINSGCVFLDEAPIRIGRHAMLGPQVRLCTTSHDVHPERRKSNDYTAPITVSDNAWIGAGSVVLPGVSIGHNSVVAANSVVTEDVPPNALYAGAPARFKKWLVVPHEA</sequence>
<evidence type="ECO:0000256" key="2">
    <source>
        <dbReference type="ARBA" id="ARBA00022516"/>
    </source>
</evidence>
<dbReference type="Gene3D" id="2.160.10.10">
    <property type="entry name" value="Hexapeptide repeat proteins"/>
    <property type="match status" value="1"/>
</dbReference>
<evidence type="ECO:0000313" key="8">
    <source>
        <dbReference type="EMBL" id="QFX76629.1"/>
    </source>
</evidence>
<dbReference type="PROSITE" id="PS00101">
    <property type="entry name" value="HEXAPEP_TRANSFERASES"/>
    <property type="match status" value="1"/>
</dbReference>
<name>A0A6B7PW94_PSEPU</name>
<evidence type="ECO:0000256" key="3">
    <source>
        <dbReference type="ARBA" id="ARBA00022556"/>
    </source>
</evidence>
<keyword evidence="8" id="KW-0614">Plasmid</keyword>
<dbReference type="RefSeq" id="WP_219856645.1">
    <property type="nucleotide sequence ID" value="NZ_MN310372.1"/>
</dbReference>
<accession>A0A6B7PW94</accession>
<dbReference type="InterPro" id="IPR011004">
    <property type="entry name" value="Trimer_LpxA-like_sf"/>
</dbReference>
<dbReference type="SUPFAM" id="SSF51161">
    <property type="entry name" value="Trimeric LpxA-like enzymes"/>
    <property type="match status" value="1"/>
</dbReference>